<reference evidence="5 6" key="1">
    <citation type="submission" date="2020-07" db="EMBL/GenBank/DDBJ databases">
        <authorList>
            <person name="Sun Q."/>
        </authorList>
    </citation>
    <scope>NUCLEOTIDE SEQUENCE [LARGE SCALE GENOMIC DNA]</scope>
    <source>
        <strain evidence="5 6">CGMCC 1.13654</strain>
    </source>
</reference>
<dbReference type="SUPFAM" id="SSF48008">
    <property type="entry name" value="GntR ligand-binding domain-like"/>
    <property type="match status" value="1"/>
</dbReference>
<dbReference type="PANTHER" id="PTHR43537:SF5">
    <property type="entry name" value="UXU OPERON TRANSCRIPTIONAL REGULATOR"/>
    <property type="match status" value="1"/>
</dbReference>
<dbReference type="PROSITE" id="PS50949">
    <property type="entry name" value="HTH_GNTR"/>
    <property type="match status" value="1"/>
</dbReference>
<feature type="domain" description="HTH gntR-type" evidence="4">
    <location>
        <begin position="19"/>
        <end position="89"/>
    </location>
</feature>
<dbReference type="Gene3D" id="1.20.120.530">
    <property type="entry name" value="GntR ligand-binding domain-like"/>
    <property type="match status" value="1"/>
</dbReference>
<protein>
    <submittedName>
        <fullName evidence="5">FadR family transcriptional regulator</fullName>
    </submittedName>
</protein>
<dbReference type="PANTHER" id="PTHR43537">
    <property type="entry name" value="TRANSCRIPTIONAL REGULATOR, GNTR FAMILY"/>
    <property type="match status" value="1"/>
</dbReference>
<accession>A0A838L276</accession>
<dbReference type="RefSeq" id="WP_160365080.1">
    <property type="nucleotide sequence ID" value="NZ_JACEIB010000001.1"/>
</dbReference>
<proteinExistence type="predicted"/>
<name>A0A838L276_9SPHN</name>
<evidence type="ECO:0000313" key="6">
    <source>
        <dbReference type="Proteomes" id="UP000570166"/>
    </source>
</evidence>
<dbReference type="InterPro" id="IPR036388">
    <property type="entry name" value="WH-like_DNA-bd_sf"/>
</dbReference>
<dbReference type="InterPro" id="IPR036390">
    <property type="entry name" value="WH_DNA-bd_sf"/>
</dbReference>
<dbReference type="InterPro" id="IPR008920">
    <property type="entry name" value="TF_FadR/GntR_C"/>
</dbReference>
<evidence type="ECO:0000256" key="1">
    <source>
        <dbReference type="ARBA" id="ARBA00023015"/>
    </source>
</evidence>
<evidence type="ECO:0000259" key="4">
    <source>
        <dbReference type="PROSITE" id="PS50949"/>
    </source>
</evidence>
<evidence type="ECO:0000313" key="5">
    <source>
        <dbReference type="EMBL" id="MBA2933020.1"/>
    </source>
</evidence>
<organism evidence="5 6">
    <name type="scientific">Sphingomonas chungangi</name>
    <dbReference type="NCBI Taxonomy" id="2683589"/>
    <lineage>
        <taxon>Bacteria</taxon>
        <taxon>Pseudomonadati</taxon>
        <taxon>Pseudomonadota</taxon>
        <taxon>Alphaproteobacteria</taxon>
        <taxon>Sphingomonadales</taxon>
        <taxon>Sphingomonadaceae</taxon>
        <taxon>Sphingomonas</taxon>
    </lineage>
</organism>
<keyword evidence="2" id="KW-0238">DNA-binding</keyword>
<sequence>MTNDSTATTATWSPRRRNDKMAERLARHIVNDIMSRSLPPGAMLPAESEMLAQYDVSRGTLREALRLLEAQGLIEVKPGPKGGPMIAEMEPADFANMLKFHLCVRNTTYREILEARLAIEPMMARLAAEAQDPVGIENLRAVIKACEDSDLDNEQEWFTTSDQFHHAVASMSGNTLLNLLGASLKLLYRDWATRTITPRKMRANVLKVHREIADAIFRGDGAEAGRLMSEHMSYFGKRTGDVNVDTLDMQINWN</sequence>
<dbReference type="CDD" id="cd07377">
    <property type="entry name" value="WHTH_GntR"/>
    <property type="match status" value="1"/>
</dbReference>
<dbReference type="AlphaFoldDB" id="A0A838L276"/>
<dbReference type="Pfam" id="PF07729">
    <property type="entry name" value="FCD"/>
    <property type="match status" value="1"/>
</dbReference>
<dbReference type="PRINTS" id="PR00035">
    <property type="entry name" value="HTHGNTR"/>
</dbReference>
<keyword evidence="6" id="KW-1185">Reference proteome</keyword>
<dbReference type="GO" id="GO:0003677">
    <property type="term" value="F:DNA binding"/>
    <property type="evidence" value="ECO:0007669"/>
    <property type="project" value="UniProtKB-KW"/>
</dbReference>
<comment type="caution">
    <text evidence="5">The sequence shown here is derived from an EMBL/GenBank/DDBJ whole genome shotgun (WGS) entry which is preliminary data.</text>
</comment>
<dbReference type="GO" id="GO:0003700">
    <property type="term" value="F:DNA-binding transcription factor activity"/>
    <property type="evidence" value="ECO:0007669"/>
    <property type="project" value="InterPro"/>
</dbReference>
<dbReference type="SMART" id="SM00895">
    <property type="entry name" value="FCD"/>
    <property type="match status" value="1"/>
</dbReference>
<dbReference type="InterPro" id="IPR000524">
    <property type="entry name" value="Tscrpt_reg_HTH_GntR"/>
</dbReference>
<evidence type="ECO:0000256" key="2">
    <source>
        <dbReference type="ARBA" id="ARBA00023125"/>
    </source>
</evidence>
<dbReference type="SMART" id="SM00345">
    <property type="entry name" value="HTH_GNTR"/>
    <property type="match status" value="1"/>
</dbReference>
<keyword evidence="3" id="KW-0804">Transcription</keyword>
<dbReference type="EMBL" id="JACEIB010000001">
    <property type="protein sequence ID" value="MBA2933020.1"/>
    <property type="molecule type" value="Genomic_DNA"/>
</dbReference>
<dbReference type="Proteomes" id="UP000570166">
    <property type="component" value="Unassembled WGS sequence"/>
</dbReference>
<dbReference type="Gene3D" id="1.10.10.10">
    <property type="entry name" value="Winged helix-like DNA-binding domain superfamily/Winged helix DNA-binding domain"/>
    <property type="match status" value="1"/>
</dbReference>
<dbReference type="SUPFAM" id="SSF46785">
    <property type="entry name" value="Winged helix' DNA-binding domain"/>
    <property type="match status" value="1"/>
</dbReference>
<dbReference type="InterPro" id="IPR011711">
    <property type="entry name" value="GntR_C"/>
</dbReference>
<keyword evidence="1" id="KW-0805">Transcription regulation</keyword>
<gene>
    <name evidence="5" type="ORF">HZF05_02810</name>
</gene>
<dbReference type="Pfam" id="PF00392">
    <property type="entry name" value="GntR"/>
    <property type="match status" value="1"/>
</dbReference>
<evidence type="ECO:0000256" key="3">
    <source>
        <dbReference type="ARBA" id="ARBA00023163"/>
    </source>
</evidence>